<keyword evidence="1" id="KW-0677">Repeat</keyword>
<feature type="repeat" description="ANK" evidence="3">
    <location>
        <begin position="148"/>
        <end position="180"/>
    </location>
</feature>
<feature type="repeat" description="ANK" evidence="3">
    <location>
        <begin position="236"/>
        <end position="268"/>
    </location>
</feature>
<feature type="repeat" description="ANK" evidence="3">
    <location>
        <begin position="594"/>
        <end position="626"/>
    </location>
</feature>
<dbReference type="CDD" id="cd07594">
    <property type="entry name" value="BAR_Endophilin_B"/>
    <property type="match status" value="1"/>
</dbReference>
<evidence type="ECO:0000259" key="4">
    <source>
        <dbReference type="PROSITE" id="PS51021"/>
    </source>
</evidence>
<evidence type="ECO:0000256" key="1">
    <source>
        <dbReference type="ARBA" id="ARBA00022737"/>
    </source>
</evidence>
<name>A0A232F728_9HYME</name>
<dbReference type="SMART" id="SM00721">
    <property type="entry name" value="BAR"/>
    <property type="match status" value="1"/>
</dbReference>
<keyword evidence="2 3" id="KW-0040">ANK repeat</keyword>
<evidence type="ECO:0000256" key="3">
    <source>
        <dbReference type="PROSITE-ProRule" id="PRU00023"/>
    </source>
</evidence>
<dbReference type="Pfam" id="PF03114">
    <property type="entry name" value="BAR"/>
    <property type="match status" value="1"/>
</dbReference>
<dbReference type="SUPFAM" id="SSF48403">
    <property type="entry name" value="Ankyrin repeat"/>
    <property type="match status" value="2"/>
</dbReference>
<reference evidence="5 6" key="1">
    <citation type="journal article" date="2017" name="Curr. Biol.">
        <title>The Evolution of Venom by Co-option of Single-Copy Genes.</title>
        <authorList>
            <person name="Martinson E.O."/>
            <person name="Mrinalini"/>
            <person name="Kelkar Y.D."/>
            <person name="Chang C.H."/>
            <person name="Werren J.H."/>
        </authorList>
    </citation>
    <scope>NUCLEOTIDE SEQUENCE [LARGE SCALE GENOMIC DNA]</scope>
    <source>
        <strain evidence="5 6">Alberta</strain>
        <tissue evidence="5">Whole body</tissue>
    </source>
</reference>
<evidence type="ECO:0000256" key="2">
    <source>
        <dbReference type="ARBA" id="ARBA00023043"/>
    </source>
</evidence>
<dbReference type="Pfam" id="PF13637">
    <property type="entry name" value="Ank_4"/>
    <property type="match status" value="1"/>
</dbReference>
<feature type="repeat" description="ANK" evidence="3">
    <location>
        <begin position="686"/>
        <end position="721"/>
    </location>
</feature>
<evidence type="ECO:0000313" key="5">
    <source>
        <dbReference type="EMBL" id="OXU26402.1"/>
    </source>
</evidence>
<feature type="repeat" description="ANK" evidence="3">
    <location>
        <begin position="336"/>
        <end position="368"/>
    </location>
</feature>
<dbReference type="InterPro" id="IPR004148">
    <property type="entry name" value="BAR_dom"/>
</dbReference>
<evidence type="ECO:0000313" key="6">
    <source>
        <dbReference type="Proteomes" id="UP000215335"/>
    </source>
</evidence>
<feature type="repeat" description="ANK" evidence="3">
    <location>
        <begin position="115"/>
        <end position="147"/>
    </location>
</feature>
<dbReference type="PROSITE" id="PS50088">
    <property type="entry name" value="ANK_REPEAT"/>
    <property type="match status" value="13"/>
</dbReference>
<dbReference type="AlphaFoldDB" id="A0A232F728"/>
<feature type="domain" description="BAR" evidence="4">
    <location>
        <begin position="895"/>
        <end position="1129"/>
    </location>
</feature>
<feature type="repeat" description="ANK" evidence="3">
    <location>
        <begin position="532"/>
        <end position="564"/>
    </location>
</feature>
<dbReference type="InterPro" id="IPR036770">
    <property type="entry name" value="Ankyrin_rpt-contain_sf"/>
</dbReference>
<dbReference type="OrthoDB" id="8193571at2759"/>
<dbReference type="InterPro" id="IPR027267">
    <property type="entry name" value="AH/BAR_dom_sf"/>
</dbReference>
<feature type="repeat" description="ANK" evidence="3">
    <location>
        <begin position="561"/>
        <end position="593"/>
    </location>
</feature>
<accession>A0A232F728</accession>
<proteinExistence type="predicted"/>
<dbReference type="InterPro" id="IPR002110">
    <property type="entry name" value="Ankyrin_rpt"/>
</dbReference>
<feature type="repeat" description="ANK" evidence="3">
    <location>
        <begin position="499"/>
        <end position="531"/>
    </location>
</feature>
<dbReference type="GO" id="GO:0005737">
    <property type="term" value="C:cytoplasm"/>
    <property type="evidence" value="ECO:0007669"/>
    <property type="project" value="InterPro"/>
</dbReference>
<feature type="repeat" description="ANK" evidence="3">
    <location>
        <begin position="656"/>
        <end position="685"/>
    </location>
</feature>
<dbReference type="PANTHER" id="PTHR24123">
    <property type="entry name" value="ANKYRIN REPEAT-CONTAINING"/>
    <property type="match status" value="1"/>
</dbReference>
<comment type="caution">
    <text evidence="5">The sequence shown here is derived from an EMBL/GenBank/DDBJ whole genome shotgun (WGS) entry which is preliminary data.</text>
</comment>
<dbReference type="EMBL" id="NNAY01000808">
    <property type="protein sequence ID" value="OXU26402.1"/>
    <property type="molecule type" value="Genomic_DNA"/>
</dbReference>
<dbReference type="Proteomes" id="UP000215335">
    <property type="component" value="Unassembled WGS sequence"/>
</dbReference>
<feature type="repeat" description="ANK" evidence="3">
    <location>
        <begin position="185"/>
        <end position="217"/>
    </location>
</feature>
<organism evidence="5 6">
    <name type="scientific">Trichomalopsis sarcophagae</name>
    <dbReference type="NCBI Taxonomy" id="543379"/>
    <lineage>
        <taxon>Eukaryota</taxon>
        <taxon>Metazoa</taxon>
        <taxon>Ecdysozoa</taxon>
        <taxon>Arthropoda</taxon>
        <taxon>Hexapoda</taxon>
        <taxon>Insecta</taxon>
        <taxon>Pterygota</taxon>
        <taxon>Neoptera</taxon>
        <taxon>Endopterygota</taxon>
        <taxon>Hymenoptera</taxon>
        <taxon>Apocrita</taxon>
        <taxon>Proctotrupomorpha</taxon>
        <taxon>Chalcidoidea</taxon>
        <taxon>Pteromalidae</taxon>
        <taxon>Pteromalinae</taxon>
        <taxon>Trichomalopsis</taxon>
    </lineage>
</organism>
<dbReference type="STRING" id="543379.A0A232F728"/>
<feature type="repeat" description="ANK" evidence="3">
    <location>
        <begin position="82"/>
        <end position="114"/>
    </location>
</feature>
<dbReference type="InterPro" id="IPR051165">
    <property type="entry name" value="Multifunctional_ANK_Repeat"/>
</dbReference>
<gene>
    <name evidence="5" type="ORF">TSAR_009770</name>
</gene>
<dbReference type="SMART" id="SM00248">
    <property type="entry name" value="ANK"/>
    <property type="match status" value="20"/>
</dbReference>
<dbReference type="PROSITE" id="PS51021">
    <property type="entry name" value="BAR"/>
    <property type="match status" value="1"/>
</dbReference>
<dbReference type="Pfam" id="PF12796">
    <property type="entry name" value="Ank_2"/>
    <property type="match status" value="6"/>
</dbReference>
<protein>
    <recommendedName>
        <fullName evidence="4">BAR domain-containing protein</fullName>
    </recommendedName>
</protein>
<dbReference type="PROSITE" id="PS50297">
    <property type="entry name" value="ANK_REP_REGION"/>
    <property type="match status" value="12"/>
</dbReference>
<dbReference type="Gene3D" id="1.20.1270.60">
    <property type="entry name" value="Arfaptin homology (AH) domain/BAR domain"/>
    <property type="match status" value="1"/>
</dbReference>
<dbReference type="PRINTS" id="PR01415">
    <property type="entry name" value="ANKYRIN"/>
</dbReference>
<dbReference type="PANTHER" id="PTHR24123:SF33">
    <property type="entry name" value="PROTEIN HOS4"/>
    <property type="match status" value="1"/>
</dbReference>
<feature type="repeat" description="ANK" evidence="3">
    <location>
        <begin position="303"/>
        <end position="335"/>
    </location>
</feature>
<sequence>MVKYKPKFSNGKQQKDPLIVAIQRGNLELVQNIVNKAGLNFSETWTEGYALLCTAIKYHRSQMALWFISKGCRINKLNEEDISDTPIHLAIYNNQTDIAKALIEKGACLNVKNYRGETPLHISCQRRNIDVTELLLKDDSIADVPDSRLTTPMHIAVEIECLEIVELLLKHKVDVNAYTVKDDFKGFTPLHIAICKRNEKIVKMLLDNGANVHVPVQISNLNGFQNENLIDLIYYQDFMPLHLASKVDDGDIMELLLNHDADVDAAIKHSDITALHIAVENKNKRNVILLSEYNANFKAKTKEGKNILHLAVENDWPELIEVLLLKGADINIQTVDGETPLHIAVEMGDENIVELLIIYEADVNIINCMHQSPLHFAAEFSVDITRILLLQGANVDEVDNNNETPLGIAVKYKDIEIIKEILQYKPCIQNSSNQDAFLFAITNPDYFYVKVVDLLLEYGFRITEKVDNMNLLCNSIAEGHIRIVHYLLEHGMDVSKNQDNNSLLHYAVKCQNYDVVKLLMDYNCNVNAVDLHGQTAIGYAIEYNNIKILDFLLSRGANVLNITSPLLNAAKESHIILLQILLKYGADINVSDEFGTTILHFAVWNKHLGLIQILLNKSANVNTTLTSSYKTSATDNDDEEIDDLYFKEFKKQVFTSPLHIAVNKKSKTICSTLLEHHANVNSRDGYGRTALHLAAAIKSTEQQNLVKLLISYGADINAIDDFKRLPIYYIYNQTCVCSIAFQNQYEVYSECECDLYEDYDINDVIEVFVKHIALLASINKFVHIDNLKIISKSDFSEKLQISCLHEIEKMKEEKIGDCLSVYDVLIKKSNSLAACARNEDIIQAFELTNYRSKFPLYYNVLKEQFDTARARAYWLQSAASALNSLLKFKLPEITEETLGTSEKTELDAHFEHLAERANATKTWTEKILRNMEAMLTPNPGNRIEDFFYEKIDKRKPNRLSNLEYVGIDMIEAGNDFGPGIAYGSALIKVGHCQQKLGQIERDFIGTAANCYIQPLRKFLDGEMKTISKEMAILESKRLDLDSCKRRVRKARSMLGQQSAERELRVAQCEFDRQAEITKLLLEGVSSSQAGHLRCLHEFVEAQTRHYAQCHATMQELQRELAGLPGASFHPTASINSTEPVENGQERARVVCDYEARDEEELSVSQDEVNKFVI</sequence>
<dbReference type="Gene3D" id="1.25.40.20">
    <property type="entry name" value="Ankyrin repeat-containing domain"/>
    <property type="match status" value="6"/>
</dbReference>
<keyword evidence="6" id="KW-1185">Reference proteome</keyword>
<dbReference type="SUPFAM" id="SSF103657">
    <property type="entry name" value="BAR/IMD domain-like"/>
    <property type="match status" value="1"/>
</dbReference>